<dbReference type="NCBIfam" id="NF000658">
    <property type="entry name" value="PRK00029.1"/>
    <property type="match status" value="1"/>
</dbReference>
<dbReference type="EMBL" id="JALJOV010000857">
    <property type="protein sequence ID" value="KAK9860322.1"/>
    <property type="molecule type" value="Genomic_DNA"/>
</dbReference>
<dbReference type="HAMAP" id="MF_00692">
    <property type="entry name" value="SelO"/>
    <property type="match status" value="1"/>
</dbReference>
<dbReference type="InterPro" id="IPR003846">
    <property type="entry name" value="SelO"/>
</dbReference>
<keyword evidence="5" id="KW-0479">Metal-binding</keyword>
<evidence type="ECO:0000256" key="6">
    <source>
        <dbReference type="ARBA" id="ARBA00022741"/>
    </source>
</evidence>
<organism evidence="10 11">
    <name type="scientific">Apatococcus fuscideae</name>
    <dbReference type="NCBI Taxonomy" id="2026836"/>
    <lineage>
        <taxon>Eukaryota</taxon>
        <taxon>Viridiplantae</taxon>
        <taxon>Chlorophyta</taxon>
        <taxon>core chlorophytes</taxon>
        <taxon>Trebouxiophyceae</taxon>
        <taxon>Chlorellales</taxon>
        <taxon>Chlorellaceae</taxon>
        <taxon>Apatococcus</taxon>
    </lineage>
</organism>
<evidence type="ECO:0000256" key="8">
    <source>
        <dbReference type="ARBA" id="ARBA00022842"/>
    </source>
</evidence>
<accession>A0AAW1SVM3</accession>
<comment type="similarity">
    <text evidence="2">Belongs to the SELO family.</text>
</comment>
<evidence type="ECO:0000256" key="9">
    <source>
        <dbReference type="ARBA" id="ARBA00031547"/>
    </source>
</evidence>
<evidence type="ECO:0000256" key="3">
    <source>
        <dbReference type="ARBA" id="ARBA00022679"/>
    </source>
</evidence>
<proteinExistence type="inferred from homology"/>
<keyword evidence="4" id="KW-0548">Nucleotidyltransferase</keyword>
<dbReference type="AlphaFoldDB" id="A0AAW1SVM3"/>
<dbReference type="GO" id="GO:0070733">
    <property type="term" value="F:AMPylase activity"/>
    <property type="evidence" value="ECO:0007669"/>
    <property type="project" value="TreeGrafter"/>
</dbReference>
<dbReference type="GO" id="GO:0005524">
    <property type="term" value="F:ATP binding"/>
    <property type="evidence" value="ECO:0007669"/>
    <property type="project" value="UniProtKB-KW"/>
</dbReference>
<evidence type="ECO:0000256" key="5">
    <source>
        <dbReference type="ARBA" id="ARBA00022723"/>
    </source>
</evidence>
<evidence type="ECO:0000256" key="7">
    <source>
        <dbReference type="ARBA" id="ARBA00022840"/>
    </source>
</evidence>
<dbReference type="GO" id="GO:0046872">
    <property type="term" value="F:metal ion binding"/>
    <property type="evidence" value="ECO:0007669"/>
    <property type="project" value="UniProtKB-KW"/>
</dbReference>
<protein>
    <recommendedName>
        <fullName evidence="9">Selenoprotein O</fullName>
    </recommendedName>
</protein>
<dbReference type="PANTHER" id="PTHR32057:SF14">
    <property type="entry name" value="PROTEIN ADENYLYLTRANSFERASE SELO, MITOCHONDRIAL"/>
    <property type="match status" value="1"/>
</dbReference>
<gene>
    <name evidence="10" type="ORF">WJX84_001681</name>
</gene>
<keyword evidence="11" id="KW-1185">Reference proteome</keyword>
<evidence type="ECO:0000256" key="2">
    <source>
        <dbReference type="ARBA" id="ARBA00009747"/>
    </source>
</evidence>
<dbReference type="GO" id="GO:0009534">
    <property type="term" value="C:chloroplast thylakoid"/>
    <property type="evidence" value="ECO:0007669"/>
    <property type="project" value="TreeGrafter"/>
</dbReference>
<evidence type="ECO:0000256" key="4">
    <source>
        <dbReference type="ARBA" id="ARBA00022695"/>
    </source>
</evidence>
<keyword evidence="6" id="KW-0547">Nucleotide-binding</keyword>
<comment type="caution">
    <text evidence="10">The sequence shown here is derived from an EMBL/GenBank/DDBJ whole genome shotgun (WGS) entry which is preliminary data.</text>
</comment>
<name>A0AAW1SVM3_9CHLO</name>
<keyword evidence="8" id="KW-0460">Magnesium</keyword>
<evidence type="ECO:0000256" key="1">
    <source>
        <dbReference type="ARBA" id="ARBA00001946"/>
    </source>
</evidence>
<sequence>MLARTFRSSTFAAQLTTPKTSSAAALRTIRCLSASMVAGSAAALAEQTDSKQEHKTLESMNLGSTFTSELPGDPETKNSLRQVHNSFYSWVRPTPTGTDPYLICHSSEMASTLGLDKSEIERPEFALLFSGNATTPSIGSKSYAQCYGGHQFGSWAGQLGDGRAISLGQTTGADGNVWELQLKGAGKTPYSRMADGRAVLRSSIREFVGSEAMFHLGISTTRALSLVGTGQQVMRDMFYSGDVKMEPGAVVCRVSPCWVRFGTFQLPASRGDVQLLMVQHLADYVIRHHYPHLEGADDKYLGFLREVTQRTARTVAGWQCVGFVHGVLNTDNMSILGETIDYGPYGWLERFDPNFTPNTTDFSHRRYAYQQQPQIGLWNLIQLANAMARADLVEPKPAEGVLEGYVDTLRDHHKKWMSKKLGLKDMDEKLQQGFMVAMAETKADFTNAFRALAAVSGSQPDDDIPEALQEAVAEQTYESKATWTAWLTSYRAQLRKEGRPEPQRVQEMNAANPCYVPRNHLLQACIEAAEKGDYSELDAFMAVLCKPYEEQAGAEKYRKVAPSIKPRLGVECLSCSS</sequence>
<reference evidence="10 11" key="1">
    <citation type="journal article" date="2024" name="Nat. Commun.">
        <title>Phylogenomics reveals the evolutionary origins of lichenization in chlorophyte algae.</title>
        <authorList>
            <person name="Puginier C."/>
            <person name="Libourel C."/>
            <person name="Otte J."/>
            <person name="Skaloud P."/>
            <person name="Haon M."/>
            <person name="Grisel S."/>
            <person name="Petersen M."/>
            <person name="Berrin J.G."/>
            <person name="Delaux P.M."/>
            <person name="Dal Grande F."/>
            <person name="Keller J."/>
        </authorList>
    </citation>
    <scope>NUCLEOTIDE SEQUENCE [LARGE SCALE GENOMIC DNA]</scope>
    <source>
        <strain evidence="10 11">SAG 2523</strain>
    </source>
</reference>
<keyword evidence="3" id="KW-0808">Transferase</keyword>
<evidence type="ECO:0000313" key="11">
    <source>
        <dbReference type="Proteomes" id="UP001485043"/>
    </source>
</evidence>
<keyword evidence="7" id="KW-0067">ATP-binding</keyword>
<comment type="cofactor">
    <cofactor evidence="1">
        <name>Mg(2+)</name>
        <dbReference type="ChEBI" id="CHEBI:18420"/>
    </cofactor>
</comment>
<dbReference type="Proteomes" id="UP001485043">
    <property type="component" value="Unassembled WGS sequence"/>
</dbReference>
<dbReference type="PANTHER" id="PTHR32057">
    <property type="entry name" value="PROTEIN ADENYLYLTRANSFERASE SELO, MITOCHONDRIAL"/>
    <property type="match status" value="1"/>
</dbReference>
<dbReference type="Pfam" id="PF02696">
    <property type="entry name" value="SelO"/>
    <property type="match status" value="1"/>
</dbReference>
<evidence type="ECO:0000313" key="10">
    <source>
        <dbReference type="EMBL" id="KAK9860322.1"/>
    </source>
</evidence>